<sequence length="170" mass="18701">MKNFSLLILGIILGVVAASFYYNSNDVGAPTEQLPPKPYGYITSETAKKLDEAYNERYNIINDSLFKDPKEEDNRSSWYKLQAIEEYLAYTKYEAKQGGYTLDGLRLYLGAYPDSKEGRGLTTMFFVPTGYKTVSDGSIFSLQGGGKDLPGFGGLNLGSQGTPPGANYPQ</sequence>
<dbReference type="RefSeq" id="WP_334469726.1">
    <property type="nucleotide sequence ID" value="NZ_BAABCB010000005.1"/>
</dbReference>
<reference evidence="2" key="1">
    <citation type="journal article" date="2019" name="Int. J. Syst. Evol. Microbiol.">
        <title>The Global Catalogue of Microorganisms (GCM) 10K type strain sequencing project: providing services to taxonomists for standard genome sequencing and annotation.</title>
        <authorList>
            <consortium name="The Broad Institute Genomics Platform"/>
            <consortium name="The Broad Institute Genome Sequencing Center for Infectious Disease"/>
            <person name="Wu L."/>
            <person name="Ma J."/>
        </authorList>
    </citation>
    <scope>NUCLEOTIDE SEQUENCE [LARGE SCALE GENOMIC DNA]</scope>
    <source>
        <strain evidence="2">JCM 17633</strain>
    </source>
</reference>
<proteinExistence type="predicted"/>
<protein>
    <submittedName>
        <fullName evidence="1">Uncharacterized protein</fullName>
    </submittedName>
</protein>
<organism evidence="1 2">
    <name type="scientific">Winogradskyella damuponensis</name>
    <dbReference type="NCBI Taxonomy" id="943939"/>
    <lineage>
        <taxon>Bacteria</taxon>
        <taxon>Pseudomonadati</taxon>
        <taxon>Bacteroidota</taxon>
        <taxon>Flavobacteriia</taxon>
        <taxon>Flavobacteriales</taxon>
        <taxon>Flavobacteriaceae</taxon>
        <taxon>Winogradskyella</taxon>
    </lineage>
</organism>
<dbReference type="Proteomes" id="UP001501682">
    <property type="component" value="Unassembled WGS sequence"/>
</dbReference>
<evidence type="ECO:0000313" key="1">
    <source>
        <dbReference type="EMBL" id="GAA4241070.1"/>
    </source>
</evidence>
<keyword evidence="2" id="KW-1185">Reference proteome</keyword>
<gene>
    <name evidence="1" type="ORF">GCM10022292_05980</name>
</gene>
<name>A0ABP8CMF1_9FLAO</name>
<evidence type="ECO:0000313" key="2">
    <source>
        <dbReference type="Proteomes" id="UP001501682"/>
    </source>
</evidence>
<comment type="caution">
    <text evidence="1">The sequence shown here is derived from an EMBL/GenBank/DDBJ whole genome shotgun (WGS) entry which is preliminary data.</text>
</comment>
<accession>A0ABP8CMF1</accession>
<dbReference type="EMBL" id="BAABCB010000005">
    <property type="protein sequence ID" value="GAA4241070.1"/>
    <property type="molecule type" value="Genomic_DNA"/>
</dbReference>